<dbReference type="GO" id="GO:0051213">
    <property type="term" value="F:dioxygenase activity"/>
    <property type="evidence" value="ECO:0007669"/>
    <property type="project" value="UniProtKB-KW"/>
</dbReference>
<keyword evidence="4" id="KW-1185">Reference proteome</keyword>
<evidence type="ECO:0000256" key="1">
    <source>
        <dbReference type="ARBA" id="ARBA00009570"/>
    </source>
</evidence>
<dbReference type="Pfam" id="PF00866">
    <property type="entry name" value="Ring_hydroxyl_B"/>
    <property type="match status" value="1"/>
</dbReference>
<dbReference type="SUPFAM" id="SSF54427">
    <property type="entry name" value="NTF2-like"/>
    <property type="match status" value="1"/>
</dbReference>
<evidence type="ECO:0000313" key="3">
    <source>
        <dbReference type="EMBL" id="KZD07969.1"/>
    </source>
</evidence>
<gene>
    <name evidence="3" type="ORF">AUP43_09260</name>
</gene>
<name>A0A154W3D1_9PROT</name>
<keyword evidence="2" id="KW-0560">Oxidoreductase</keyword>
<keyword evidence="3" id="KW-0223">Dioxygenase</keyword>
<dbReference type="Gene3D" id="3.10.450.50">
    <property type="match status" value="1"/>
</dbReference>
<dbReference type="Proteomes" id="UP000076400">
    <property type="component" value="Unassembled WGS sequence"/>
</dbReference>
<dbReference type="EMBL" id="LPXN01000109">
    <property type="protein sequence ID" value="KZD07969.1"/>
    <property type="molecule type" value="Genomic_DNA"/>
</dbReference>
<comment type="caution">
    <text evidence="3">The sequence shown here is derived from an EMBL/GenBank/DDBJ whole genome shotgun (WGS) entry which is preliminary data.</text>
</comment>
<dbReference type="STRING" id="580166.AUP43_09260"/>
<dbReference type="CDD" id="cd00667">
    <property type="entry name" value="ring_hydroxylating_dioxygenases_beta"/>
    <property type="match status" value="1"/>
</dbReference>
<dbReference type="InterPro" id="IPR032710">
    <property type="entry name" value="NTF2-like_dom_sf"/>
</dbReference>
<accession>A0A154W3D1</accession>
<evidence type="ECO:0000313" key="4">
    <source>
        <dbReference type="Proteomes" id="UP000076400"/>
    </source>
</evidence>
<organism evidence="3 4">
    <name type="scientific">Oceanibaculum pacificum</name>
    <dbReference type="NCBI Taxonomy" id="580166"/>
    <lineage>
        <taxon>Bacteria</taxon>
        <taxon>Pseudomonadati</taxon>
        <taxon>Pseudomonadota</taxon>
        <taxon>Alphaproteobacteria</taxon>
        <taxon>Rhodospirillales</taxon>
        <taxon>Oceanibaculaceae</taxon>
        <taxon>Oceanibaculum</taxon>
    </lineage>
</organism>
<dbReference type="OrthoDB" id="5517499at2"/>
<protein>
    <submittedName>
        <fullName evidence="3">Ring-hydroxylating dioxygenase subunit beta</fullName>
    </submittedName>
</protein>
<dbReference type="RefSeq" id="WP_067556315.1">
    <property type="nucleotide sequence ID" value="NZ_LPXN01000109.1"/>
</dbReference>
<reference evidence="3 4" key="1">
    <citation type="submission" date="2015-12" db="EMBL/GenBank/DDBJ databases">
        <title>Genome sequence of Oceanibaculum pacificum MCCC 1A02656.</title>
        <authorList>
            <person name="Lu L."/>
            <person name="Lai Q."/>
            <person name="Shao Z."/>
            <person name="Qian P."/>
        </authorList>
    </citation>
    <scope>NUCLEOTIDE SEQUENCE [LARGE SCALE GENOMIC DNA]</scope>
    <source>
        <strain evidence="3 4">MCCC 1A02656</strain>
    </source>
</reference>
<evidence type="ECO:0000256" key="2">
    <source>
        <dbReference type="ARBA" id="ARBA00023002"/>
    </source>
</evidence>
<dbReference type="AlphaFoldDB" id="A0A154W3D1"/>
<dbReference type="InterPro" id="IPR000391">
    <property type="entry name" value="Rng_hydr_dOase-bsu"/>
</dbReference>
<proteinExistence type="inferred from homology"/>
<sequence length="174" mass="19816">MTITSLKTPSKSDALLDRLLLRQEIEEFNAAYAEALDNGPLSDWPDFFAEDGLYVITARENHNAGLPVGLVYCEGKGMLRDRIFAIEKTAMFAPRYMRHFIANTRIVENRANGEIVATANYLLLQTLFDRPEAKLHQIGTYYDIFVRVDAALKLKQRRAVYDNLLIDNSVVYPV</sequence>
<comment type="similarity">
    <text evidence="1">Belongs to the bacterial ring-hydroxylating dioxygenase beta subunit family.</text>
</comment>